<reference evidence="4 5" key="1">
    <citation type="submission" date="2019-03" db="EMBL/GenBank/DDBJ databases">
        <title>The complete genome sequence of Neokomagataea sp. Jb2 NBRC113641.</title>
        <authorList>
            <person name="Chua K.-O."/>
            <person name="Chan K.-G."/>
            <person name="See-Too W.-S."/>
        </authorList>
    </citation>
    <scope>NUCLEOTIDE SEQUENCE [LARGE SCALE GENOMIC DNA]</scope>
    <source>
        <strain evidence="4 5">Jb2</strain>
    </source>
</reference>
<proteinExistence type="inferred from homology"/>
<name>A0A506ULV5_9PROT</name>
<dbReference type="AlphaFoldDB" id="A0A506ULV5"/>
<dbReference type="InterPro" id="IPR011419">
    <property type="entry name" value="ATP12_ATP_synth-F1-assembly"/>
</dbReference>
<dbReference type="InterPro" id="IPR042272">
    <property type="entry name" value="ATP12_ATP_synth-F1-assembly_N"/>
</dbReference>
<comment type="similarity">
    <text evidence="1">Belongs to the ATP12 family.</text>
</comment>
<dbReference type="PANTHER" id="PTHR21013:SF10">
    <property type="entry name" value="ATP SYNTHASE MITOCHONDRIAL F1 COMPLEX ASSEMBLY FACTOR 2"/>
    <property type="match status" value="1"/>
</dbReference>
<dbReference type="EMBL" id="SORZ01000002">
    <property type="protein sequence ID" value="TPW34330.1"/>
    <property type="molecule type" value="Genomic_DNA"/>
</dbReference>
<evidence type="ECO:0000313" key="4">
    <source>
        <dbReference type="EMBL" id="TPW34330.1"/>
    </source>
</evidence>
<comment type="caution">
    <text evidence="4">The sequence shown here is derived from an EMBL/GenBank/DDBJ whole genome shotgun (WGS) entry which is preliminary data.</text>
</comment>
<dbReference type="SUPFAM" id="SSF160909">
    <property type="entry name" value="ATP12-like"/>
    <property type="match status" value="1"/>
</dbReference>
<sequence>MTAALKRIWKNVTVEPGEEEGTWGPLLDGRPVRLPSRKRLQVRSRPLAEALAEEWGVVPMGKEVRPDDLPLTRISGNMIDRIAPEPEATRERLLPFGRDDTVCYRNEGQDRALLDRVLGWAEKNGLHPAATEGLMPLEQPEPYMHALAARLAPMGAEELAALGVMAPAMGSLLLPLAVMDGALTVEEAARLASAEELHQMQENGHDEDLAAQLARREEDVREAKRFLDLARSAQPD</sequence>
<dbReference type="InterPro" id="IPR023335">
    <property type="entry name" value="ATP12_ortho_dom_sf"/>
</dbReference>
<evidence type="ECO:0000313" key="5">
    <source>
        <dbReference type="Proteomes" id="UP000315037"/>
    </source>
</evidence>
<keyword evidence="3" id="KW-0143">Chaperone</keyword>
<protein>
    <submittedName>
        <fullName evidence="4">ATP12 chaperone protein</fullName>
    </submittedName>
</protein>
<dbReference type="Pfam" id="PF07542">
    <property type="entry name" value="ATP12"/>
    <property type="match status" value="1"/>
</dbReference>
<dbReference type="GO" id="GO:0043461">
    <property type="term" value="P:proton-transporting ATP synthase complex assembly"/>
    <property type="evidence" value="ECO:0007669"/>
    <property type="project" value="InterPro"/>
</dbReference>
<dbReference type="Gene3D" id="1.10.3580.10">
    <property type="entry name" value="ATP12 ATPase"/>
    <property type="match status" value="1"/>
</dbReference>
<organism evidence="4 5">
    <name type="scientific">Oecophyllibacter saccharovorans</name>
    <dbReference type="NCBI Taxonomy" id="2558360"/>
    <lineage>
        <taxon>Bacteria</taxon>
        <taxon>Pseudomonadati</taxon>
        <taxon>Pseudomonadota</taxon>
        <taxon>Alphaproteobacteria</taxon>
        <taxon>Acetobacterales</taxon>
        <taxon>Acetobacteraceae</taxon>
        <taxon>Oecophyllibacter</taxon>
    </lineage>
</organism>
<keyword evidence="5" id="KW-1185">Reference proteome</keyword>
<keyword evidence="2" id="KW-0809">Transit peptide</keyword>
<dbReference type="PANTHER" id="PTHR21013">
    <property type="entry name" value="ATP SYNTHASE MITOCHONDRIAL F1 COMPLEX ASSEMBLY FACTOR 2/ATP12 PROTEIN, MITOCHONDRIAL PRECURSOR"/>
    <property type="match status" value="1"/>
</dbReference>
<gene>
    <name evidence="4" type="ORF">E3202_07510</name>
</gene>
<evidence type="ECO:0000256" key="2">
    <source>
        <dbReference type="ARBA" id="ARBA00022946"/>
    </source>
</evidence>
<dbReference type="Gene3D" id="3.30.2180.10">
    <property type="entry name" value="ATP12-like"/>
    <property type="match status" value="1"/>
</dbReference>
<accession>A0A506ULV5</accession>
<evidence type="ECO:0000256" key="3">
    <source>
        <dbReference type="ARBA" id="ARBA00023186"/>
    </source>
</evidence>
<evidence type="ECO:0000256" key="1">
    <source>
        <dbReference type="ARBA" id="ARBA00008231"/>
    </source>
</evidence>
<dbReference type="Proteomes" id="UP000315037">
    <property type="component" value="Unassembled WGS sequence"/>
</dbReference>
<dbReference type="RefSeq" id="WP_165600934.1">
    <property type="nucleotide sequence ID" value="NZ_SORZ01000002.1"/>
</dbReference>